<gene>
    <name evidence="6" type="ORF">Fot_21317</name>
</gene>
<proteinExistence type="predicted"/>
<sequence>MQRNEKIWELLLSLVEKYQSTRAGCGRSGRFIGGLTDSLLLVITWSSFLNHVWSDDYRSNAPNYLILHYPPYPPANTSAGGQHGIKPASLGKVKNPGVRTFIEKCIAKVSERLTAKELLNDPFLQS</sequence>
<evidence type="ECO:0000256" key="3">
    <source>
        <dbReference type="ARBA" id="ARBA00022777"/>
    </source>
</evidence>
<organism evidence="6 7">
    <name type="scientific">Forsythia ovata</name>
    <dbReference type="NCBI Taxonomy" id="205694"/>
    <lineage>
        <taxon>Eukaryota</taxon>
        <taxon>Viridiplantae</taxon>
        <taxon>Streptophyta</taxon>
        <taxon>Embryophyta</taxon>
        <taxon>Tracheophyta</taxon>
        <taxon>Spermatophyta</taxon>
        <taxon>Magnoliopsida</taxon>
        <taxon>eudicotyledons</taxon>
        <taxon>Gunneridae</taxon>
        <taxon>Pentapetalae</taxon>
        <taxon>asterids</taxon>
        <taxon>lamiids</taxon>
        <taxon>Lamiales</taxon>
        <taxon>Oleaceae</taxon>
        <taxon>Forsythieae</taxon>
        <taxon>Forsythia</taxon>
    </lineage>
</organism>
<dbReference type="EC" id="2.7.11.1" evidence="1"/>
<comment type="catalytic activity">
    <reaction evidence="5">
        <text>L-seryl-[protein] + ATP = O-phospho-L-seryl-[protein] + ADP + H(+)</text>
        <dbReference type="Rhea" id="RHEA:17989"/>
        <dbReference type="Rhea" id="RHEA-COMP:9863"/>
        <dbReference type="Rhea" id="RHEA-COMP:11604"/>
        <dbReference type="ChEBI" id="CHEBI:15378"/>
        <dbReference type="ChEBI" id="CHEBI:29999"/>
        <dbReference type="ChEBI" id="CHEBI:30616"/>
        <dbReference type="ChEBI" id="CHEBI:83421"/>
        <dbReference type="ChEBI" id="CHEBI:456216"/>
        <dbReference type="EC" id="2.7.11.1"/>
    </reaction>
</comment>
<keyword evidence="3 6" id="KW-0808">Transferase</keyword>
<evidence type="ECO:0000256" key="2">
    <source>
        <dbReference type="ARBA" id="ARBA00022527"/>
    </source>
</evidence>
<dbReference type="PANTHER" id="PTHR13902">
    <property type="entry name" value="SERINE/THREONINE-PROTEIN KINASE WNK WITH NO LYSINE -RELATED"/>
    <property type="match status" value="1"/>
</dbReference>
<accession>A0ABD1UUG8</accession>
<evidence type="ECO:0000313" key="7">
    <source>
        <dbReference type="Proteomes" id="UP001604277"/>
    </source>
</evidence>
<dbReference type="EMBL" id="JBFOLJ010000006">
    <property type="protein sequence ID" value="KAL2528716.1"/>
    <property type="molecule type" value="Genomic_DNA"/>
</dbReference>
<name>A0ABD1UUG8_9LAMI</name>
<keyword evidence="2 6" id="KW-0723">Serine/threonine-protein kinase</keyword>
<keyword evidence="7" id="KW-1185">Reference proteome</keyword>
<dbReference type="Proteomes" id="UP001604277">
    <property type="component" value="Unassembled WGS sequence"/>
</dbReference>
<comment type="caution">
    <text evidence="6">The sequence shown here is derived from an EMBL/GenBank/DDBJ whole genome shotgun (WGS) entry which is preliminary data.</text>
</comment>
<protein>
    <recommendedName>
        <fullName evidence="1">non-specific serine/threonine protein kinase</fullName>
        <ecNumber evidence="1">2.7.11.1</ecNumber>
    </recommendedName>
</protein>
<reference evidence="7" key="1">
    <citation type="submission" date="2024-07" db="EMBL/GenBank/DDBJ databases">
        <title>Two chromosome-level genome assemblies of Korean endemic species Abeliophyllum distichum and Forsythia ovata (Oleaceae).</title>
        <authorList>
            <person name="Jang H."/>
        </authorList>
    </citation>
    <scope>NUCLEOTIDE SEQUENCE [LARGE SCALE GENOMIC DNA]</scope>
</reference>
<keyword evidence="3 6" id="KW-0418">Kinase</keyword>
<evidence type="ECO:0000313" key="6">
    <source>
        <dbReference type="EMBL" id="KAL2528716.1"/>
    </source>
</evidence>
<evidence type="ECO:0000256" key="4">
    <source>
        <dbReference type="ARBA" id="ARBA00047899"/>
    </source>
</evidence>
<comment type="catalytic activity">
    <reaction evidence="4">
        <text>L-threonyl-[protein] + ATP = O-phospho-L-threonyl-[protein] + ADP + H(+)</text>
        <dbReference type="Rhea" id="RHEA:46608"/>
        <dbReference type="Rhea" id="RHEA-COMP:11060"/>
        <dbReference type="Rhea" id="RHEA-COMP:11605"/>
        <dbReference type="ChEBI" id="CHEBI:15378"/>
        <dbReference type="ChEBI" id="CHEBI:30013"/>
        <dbReference type="ChEBI" id="CHEBI:30616"/>
        <dbReference type="ChEBI" id="CHEBI:61977"/>
        <dbReference type="ChEBI" id="CHEBI:456216"/>
        <dbReference type="EC" id="2.7.11.1"/>
    </reaction>
</comment>
<evidence type="ECO:0000256" key="5">
    <source>
        <dbReference type="ARBA" id="ARBA00048679"/>
    </source>
</evidence>
<dbReference type="InterPro" id="IPR050588">
    <property type="entry name" value="WNK_Ser-Thr_kinase"/>
</dbReference>
<dbReference type="AlphaFoldDB" id="A0ABD1UUG8"/>
<evidence type="ECO:0000256" key="1">
    <source>
        <dbReference type="ARBA" id="ARBA00012513"/>
    </source>
</evidence>
<dbReference type="GO" id="GO:0004674">
    <property type="term" value="F:protein serine/threonine kinase activity"/>
    <property type="evidence" value="ECO:0007669"/>
    <property type="project" value="UniProtKB-KW"/>
</dbReference>